<sequence length="101" mass="10514">MCSPGCRDVGVHGVRGEIKGVAVTAGAQQRGVSRPTLDVTGDEIASDDACSDAVLGDDIEQLGLGVKLHTTKRHLLHERLVGTEQKLLAGLATGVERTADL</sequence>
<proteinExistence type="predicted"/>
<gene>
    <name evidence="1" type="ORF">UFOPK1495_01255</name>
</gene>
<dbReference type="AlphaFoldDB" id="A0A6J6CZS0"/>
<dbReference type="EMBL" id="CAEZSU010000140">
    <property type="protein sequence ID" value="CAB4557171.1"/>
    <property type="molecule type" value="Genomic_DNA"/>
</dbReference>
<organism evidence="1">
    <name type="scientific">freshwater metagenome</name>
    <dbReference type="NCBI Taxonomy" id="449393"/>
    <lineage>
        <taxon>unclassified sequences</taxon>
        <taxon>metagenomes</taxon>
        <taxon>ecological metagenomes</taxon>
    </lineage>
</organism>
<evidence type="ECO:0000313" key="1">
    <source>
        <dbReference type="EMBL" id="CAB4557171.1"/>
    </source>
</evidence>
<reference evidence="1" key="1">
    <citation type="submission" date="2020-05" db="EMBL/GenBank/DDBJ databases">
        <authorList>
            <person name="Chiriac C."/>
            <person name="Salcher M."/>
            <person name="Ghai R."/>
            <person name="Kavagutti S V."/>
        </authorList>
    </citation>
    <scope>NUCLEOTIDE SEQUENCE</scope>
</reference>
<accession>A0A6J6CZS0</accession>
<name>A0A6J6CZS0_9ZZZZ</name>
<protein>
    <submittedName>
        <fullName evidence="1">Unannotated protein</fullName>
    </submittedName>
</protein>